<name>A0A8H5BSD0_9AGAR</name>
<feature type="region of interest" description="Disordered" evidence="4">
    <location>
        <begin position="403"/>
        <end position="426"/>
    </location>
</feature>
<dbReference type="GO" id="GO:0005743">
    <property type="term" value="C:mitochondrial inner membrane"/>
    <property type="evidence" value="ECO:0007669"/>
    <property type="project" value="UniProtKB-SubCell"/>
</dbReference>
<organism evidence="7 8">
    <name type="scientific">Psilocybe cf. subviscida</name>
    <dbReference type="NCBI Taxonomy" id="2480587"/>
    <lineage>
        <taxon>Eukaryota</taxon>
        <taxon>Fungi</taxon>
        <taxon>Dikarya</taxon>
        <taxon>Basidiomycota</taxon>
        <taxon>Agaricomycotina</taxon>
        <taxon>Agaricomycetes</taxon>
        <taxon>Agaricomycetidae</taxon>
        <taxon>Agaricales</taxon>
        <taxon>Agaricineae</taxon>
        <taxon>Strophariaceae</taxon>
        <taxon>Psilocybe</taxon>
    </lineage>
</organism>
<keyword evidence="8" id="KW-1185">Reference proteome</keyword>
<feature type="compositionally biased region" description="Basic and acidic residues" evidence="4">
    <location>
        <begin position="892"/>
        <end position="914"/>
    </location>
</feature>
<feature type="compositionally biased region" description="Basic and acidic residues" evidence="4">
    <location>
        <begin position="937"/>
        <end position="962"/>
    </location>
</feature>
<dbReference type="SMART" id="SM00382">
    <property type="entry name" value="AAA"/>
    <property type="match status" value="1"/>
</dbReference>
<dbReference type="InterPro" id="IPR050747">
    <property type="entry name" value="Mitochondrial_chaperone_BCS1"/>
</dbReference>
<dbReference type="Pfam" id="PF00004">
    <property type="entry name" value="AAA"/>
    <property type="match status" value="1"/>
</dbReference>
<dbReference type="SUPFAM" id="SSF52540">
    <property type="entry name" value="P-loop containing nucleoside triphosphate hydrolases"/>
    <property type="match status" value="1"/>
</dbReference>
<dbReference type="EMBL" id="JAACJJ010000003">
    <property type="protein sequence ID" value="KAF5328700.1"/>
    <property type="molecule type" value="Genomic_DNA"/>
</dbReference>
<feature type="domain" description="AAA+ ATPase" evidence="5">
    <location>
        <begin position="333"/>
        <end position="530"/>
    </location>
</feature>
<dbReference type="OrthoDB" id="10251412at2759"/>
<feature type="compositionally biased region" description="Basic and acidic residues" evidence="4">
    <location>
        <begin position="814"/>
        <end position="884"/>
    </location>
</feature>
<feature type="region of interest" description="Disordered" evidence="4">
    <location>
        <begin position="670"/>
        <end position="747"/>
    </location>
</feature>
<dbReference type="GO" id="GO:0005524">
    <property type="term" value="F:ATP binding"/>
    <property type="evidence" value="ECO:0007669"/>
    <property type="project" value="InterPro"/>
</dbReference>
<dbReference type="InterPro" id="IPR003593">
    <property type="entry name" value="AAA+_ATPase"/>
</dbReference>
<gene>
    <name evidence="7" type="ORF">D9619_011488</name>
</gene>
<proteinExistence type="inferred from homology"/>
<feature type="compositionally biased region" description="Low complexity" evidence="4">
    <location>
        <begin position="670"/>
        <end position="721"/>
    </location>
</feature>
<feature type="compositionally biased region" description="Gly residues" evidence="4">
    <location>
        <begin position="414"/>
        <end position="426"/>
    </location>
</feature>
<feature type="region of interest" description="Disordered" evidence="4">
    <location>
        <begin position="814"/>
        <end position="1070"/>
    </location>
</feature>
<feature type="compositionally biased region" description="Low complexity" evidence="4">
    <location>
        <begin position="138"/>
        <end position="153"/>
    </location>
</feature>
<comment type="subcellular location">
    <subcellularLocation>
        <location evidence="1">Mitochondrion inner membrane</location>
        <topology evidence="1">Single-pass membrane protein</topology>
    </subcellularLocation>
</comment>
<dbReference type="InterPro" id="IPR003959">
    <property type="entry name" value="ATPase_AAA_core"/>
</dbReference>
<comment type="caution">
    <text evidence="7">The sequence shown here is derived from an EMBL/GenBank/DDBJ whole genome shotgun (WGS) entry which is preliminary data.</text>
</comment>
<feature type="region of interest" description="Disordered" evidence="4">
    <location>
        <begin position="610"/>
        <end position="643"/>
    </location>
</feature>
<comment type="similarity">
    <text evidence="2">Belongs to the AAA ATPase family. BCS1 subfamily.</text>
</comment>
<dbReference type="InterPro" id="IPR014851">
    <property type="entry name" value="BCS1_N"/>
</dbReference>
<keyword evidence="3" id="KW-0496">Mitochondrion</keyword>
<evidence type="ECO:0000259" key="6">
    <source>
        <dbReference type="SMART" id="SM01024"/>
    </source>
</evidence>
<feature type="compositionally biased region" description="Gly residues" evidence="4">
    <location>
        <begin position="123"/>
        <end position="137"/>
    </location>
</feature>
<feature type="region of interest" description="Disordered" evidence="4">
    <location>
        <begin position="189"/>
        <end position="208"/>
    </location>
</feature>
<accession>A0A8H5BSD0</accession>
<dbReference type="PROSITE" id="PS00674">
    <property type="entry name" value="AAA"/>
    <property type="match status" value="1"/>
</dbReference>
<evidence type="ECO:0000256" key="2">
    <source>
        <dbReference type="ARBA" id="ARBA00007448"/>
    </source>
</evidence>
<dbReference type="Proteomes" id="UP000567179">
    <property type="component" value="Unassembled WGS sequence"/>
</dbReference>
<evidence type="ECO:0000256" key="3">
    <source>
        <dbReference type="ARBA" id="ARBA00022792"/>
    </source>
</evidence>
<evidence type="ECO:0000259" key="5">
    <source>
        <dbReference type="SMART" id="SM00382"/>
    </source>
</evidence>
<evidence type="ECO:0000313" key="8">
    <source>
        <dbReference type="Proteomes" id="UP000567179"/>
    </source>
</evidence>
<evidence type="ECO:0000313" key="7">
    <source>
        <dbReference type="EMBL" id="KAF5328700.1"/>
    </source>
</evidence>
<feature type="compositionally biased region" description="Low complexity" evidence="4">
    <location>
        <begin position="1036"/>
        <end position="1070"/>
    </location>
</feature>
<feature type="compositionally biased region" description="Basic residues" evidence="4">
    <location>
        <begin position="1026"/>
        <end position="1035"/>
    </location>
</feature>
<dbReference type="InterPro" id="IPR027417">
    <property type="entry name" value="P-loop_NTPase"/>
</dbReference>
<protein>
    <recommendedName>
        <fullName evidence="9">AAA+ ATPase domain-containing protein</fullName>
    </recommendedName>
</protein>
<evidence type="ECO:0000256" key="4">
    <source>
        <dbReference type="SAM" id="MobiDB-lite"/>
    </source>
</evidence>
<dbReference type="InterPro" id="IPR003960">
    <property type="entry name" value="ATPase_AAA_CS"/>
</dbReference>
<keyword evidence="3" id="KW-0999">Mitochondrion inner membrane</keyword>
<dbReference type="GO" id="GO:0016887">
    <property type="term" value="F:ATP hydrolysis activity"/>
    <property type="evidence" value="ECO:0007669"/>
    <property type="project" value="InterPro"/>
</dbReference>
<feature type="region of interest" description="Disordered" evidence="4">
    <location>
        <begin position="1085"/>
        <end position="1109"/>
    </location>
</feature>
<sequence length="1109" mass="119264">MDVLKSLVQPLVGGGSNNSAIDGFKLVVLGGAVETARRASSSACDDVVFVAQGLCPPIQASFAVSRITAIRYFELLQNHFVNSFFLTAHFSEDDFPYDWLMLWLSRRPEWQRSREVETTTRTGGPGGSSSSRGGGSSGSSSPWGTPTGNNASSGSGGGAHPSSHSAHYNEEDRDWDMWEAALYAETNSASAASHWGESGNDNSEDGVRPRTRVVFQPTYDTTHTIFYRGHWLRVRRGRKDNGSEMLSISVVARNNAILKQLVLQAKKEYEAEAIHRIQIYFADAHGSWRWTDSRHKRPLSSIVLNPGVKEMLADDARDFLRSEKWYADRGIPFRRGYLLHGVPGSGKSSLIHALAGQLQLDIYVVSLSASWISDNTLTSLMGRVPARCVLLLEDLDAAFVRSTNREDDGENGDGGDGGRGGGGGGGGYGNGGSGGYGGNSGGFGNNGGLGMDAFPSFSGLGGRPRRRFGRADGLSDMNTLSLSGLLNALDGVAASEGRLLFATTNHLERLDPALSRPGRMDVWVEFKNASRWQAEALFRNFFPCEDVDDEAAAAELKRLNLNIDDKVQAREFRPNVEAVEKAMSEASSGSLESATGSESVLMSRSASVSVSVSGASTPRTPRTPLPSETLLMPDQAPAAPPSTLWSLSTGIASSATSLFSLSGSVLGSTPSVSSLGVSTASSPTAVSSASVSSRTPSRLSSAVNQPQPQAQQPRTGAAAPALDAKDQFGSDNTAYLPPPPDASLAKPKPLDKKTLAVLAKQFADGVPEEEFSVASLQGSSMGDGGDLLKHKAQPEAAASGVEAWVKSELEMRERLQREKEAREEKEKEHREKRRKENAEKQKAQRETEKKEKELERVKALLAEKDKEDELEKMRQQLKEKEEAAKKKKEKREKKEKEKSEGKKSKKEKEKDEKKSKKAKKDKKVEEPKSDDENEDEKEAKTTSDKKEKNKETVDADKDKTEESTTSSNTDTDAETKATDPPTVTPIVVASDSSSSDSSSSSSSDSDSSDSDSENRAPPAPAPTTSPRKKLARRRNPSALSSNSAAPAASTSWSSAPRPASSSTMNTNMTPYMNMAAPIPIVSSSWASWPVNSGNGGTWSPTSPSPPPGW</sequence>
<feature type="domain" description="BCS1 N-terminal" evidence="6">
    <location>
        <begin position="60"/>
        <end position="302"/>
    </location>
</feature>
<feature type="compositionally biased region" description="Low complexity" evidence="4">
    <location>
        <begin position="990"/>
        <end position="1005"/>
    </location>
</feature>
<feature type="region of interest" description="Disordered" evidence="4">
    <location>
        <begin position="112"/>
        <end position="168"/>
    </location>
</feature>
<feature type="compositionally biased region" description="Low complexity" evidence="4">
    <location>
        <begin position="610"/>
        <end position="631"/>
    </location>
</feature>
<dbReference type="SMART" id="SM01024">
    <property type="entry name" value="BCS1_N"/>
    <property type="match status" value="1"/>
</dbReference>
<dbReference type="Pfam" id="PF08740">
    <property type="entry name" value="BCS1_N"/>
    <property type="match status" value="1"/>
</dbReference>
<keyword evidence="3" id="KW-0472">Membrane</keyword>
<reference evidence="7 8" key="1">
    <citation type="journal article" date="2020" name="ISME J.">
        <title>Uncovering the hidden diversity of litter-decomposition mechanisms in mushroom-forming fungi.</title>
        <authorList>
            <person name="Floudas D."/>
            <person name="Bentzer J."/>
            <person name="Ahren D."/>
            <person name="Johansson T."/>
            <person name="Persson P."/>
            <person name="Tunlid A."/>
        </authorList>
    </citation>
    <scope>NUCLEOTIDE SEQUENCE [LARGE SCALE GENOMIC DNA]</scope>
    <source>
        <strain evidence="7 8">CBS 101986</strain>
    </source>
</reference>
<dbReference type="Gene3D" id="3.40.50.300">
    <property type="entry name" value="P-loop containing nucleotide triphosphate hydrolases"/>
    <property type="match status" value="1"/>
</dbReference>
<dbReference type="AlphaFoldDB" id="A0A8H5BSD0"/>
<evidence type="ECO:0000256" key="1">
    <source>
        <dbReference type="ARBA" id="ARBA00004434"/>
    </source>
</evidence>
<evidence type="ECO:0008006" key="9">
    <source>
        <dbReference type="Google" id="ProtNLM"/>
    </source>
</evidence>
<dbReference type="PANTHER" id="PTHR23070">
    <property type="entry name" value="BCS1 AAA-TYPE ATPASE"/>
    <property type="match status" value="1"/>
</dbReference>